<feature type="transmembrane region" description="Helical" evidence="1">
    <location>
        <begin position="35"/>
        <end position="54"/>
    </location>
</feature>
<sequence>MRSLPHFQTIQFSVATIFVVTLVAALYFAMARLNLLFVAITFPFTLGPIAAYHVNKTKYSLVVGTLYSSLCSLIGIGPLILAMWFFVVPIGWIDDGLLTRSLFVSATLSYFLAVSLVGGYVGGIVAGQD</sequence>
<feature type="transmembrane region" description="Helical" evidence="1">
    <location>
        <begin position="66"/>
        <end position="87"/>
    </location>
</feature>
<feature type="transmembrane region" description="Helical" evidence="1">
    <location>
        <begin position="12"/>
        <end position="29"/>
    </location>
</feature>
<organism evidence="2 3">
    <name type="scientific">Rubripirellula tenax</name>
    <dbReference type="NCBI Taxonomy" id="2528015"/>
    <lineage>
        <taxon>Bacteria</taxon>
        <taxon>Pseudomonadati</taxon>
        <taxon>Planctomycetota</taxon>
        <taxon>Planctomycetia</taxon>
        <taxon>Pirellulales</taxon>
        <taxon>Pirellulaceae</taxon>
        <taxon>Rubripirellula</taxon>
    </lineage>
</organism>
<evidence type="ECO:0000313" key="2">
    <source>
        <dbReference type="EMBL" id="TWU47224.1"/>
    </source>
</evidence>
<dbReference type="AlphaFoldDB" id="A0A5C6EFI7"/>
<reference evidence="2 3" key="1">
    <citation type="submission" date="2019-02" db="EMBL/GenBank/DDBJ databases">
        <title>Deep-cultivation of Planctomycetes and their phenomic and genomic characterization uncovers novel biology.</title>
        <authorList>
            <person name="Wiegand S."/>
            <person name="Jogler M."/>
            <person name="Boedeker C."/>
            <person name="Pinto D."/>
            <person name="Vollmers J."/>
            <person name="Rivas-Marin E."/>
            <person name="Kohn T."/>
            <person name="Peeters S.H."/>
            <person name="Heuer A."/>
            <person name="Rast P."/>
            <person name="Oberbeckmann S."/>
            <person name="Bunk B."/>
            <person name="Jeske O."/>
            <person name="Meyerdierks A."/>
            <person name="Storesund J.E."/>
            <person name="Kallscheuer N."/>
            <person name="Luecker S."/>
            <person name="Lage O.M."/>
            <person name="Pohl T."/>
            <person name="Merkel B.J."/>
            <person name="Hornburger P."/>
            <person name="Mueller R.-W."/>
            <person name="Bruemmer F."/>
            <person name="Labrenz M."/>
            <person name="Spormann A.M."/>
            <person name="Op Den Camp H."/>
            <person name="Overmann J."/>
            <person name="Amann R."/>
            <person name="Jetten M.S.M."/>
            <person name="Mascher T."/>
            <person name="Medema M.H."/>
            <person name="Devos D.P."/>
            <person name="Kaster A.-K."/>
            <person name="Ovreas L."/>
            <person name="Rohde M."/>
            <person name="Galperin M.Y."/>
            <person name="Jogler C."/>
        </authorList>
    </citation>
    <scope>NUCLEOTIDE SEQUENCE [LARGE SCALE GENOMIC DNA]</scope>
    <source>
        <strain evidence="2 3">Poly51</strain>
    </source>
</reference>
<keyword evidence="1" id="KW-1133">Transmembrane helix</keyword>
<dbReference type="Proteomes" id="UP000318288">
    <property type="component" value="Unassembled WGS sequence"/>
</dbReference>
<keyword evidence="1" id="KW-0472">Membrane</keyword>
<gene>
    <name evidence="2" type="ORF">Poly51_50230</name>
</gene>
<comment type="caution">
    <text evidence="2">The sequence shown here is derived from an EMBL/GenBank/DDBJ whole genome shotgun (WGS) entry which is preliminary data.</text>
</comment>
<proteinExistence type="predicted"/>
<feature type="transmembrane region" description="Helical" evidence="1">
    <location>
        <begin position="107"/>
        <end position="127"/>
    </location>
</feature>
<keyword evidence="1" id="KW-0812">Transmembrane</keyword>
<evidence type="ECO:0000256" key="1">
    <source>
        <dbReference type="SAM" id="Phobius"/>
    </source>
</evidence>
<keyword evidence="3" id="KW-1185">Reference proteome</keyword>
<dbReference type="EMBL" id="SJPW01000007">
    <property type="protein sequence ID" value="TWU47224.1"/>
    <property type="molecule type" value="Genomic_DNA"/>
</dbReference>
<dbReference type="RefSeq" id="WP_146460879.1">
    <property type="nucleotide sequence ID" value="NZ_SJPW01000007.1"/>
</dbReference>
<name>A0A5C6EFI7_9BACT</name>
<accession>A0A5C6EFI7</accession>
<protein>
    <submittedName>
        <fullName evidence="2">Uncharacterized protein</fullName>
    </submittedName>
</protein>
<dbReference type="OrthoDB" id="280333at2"/>
<evidence type="ECO:0000313" key="3">
    <source>
        <dbReference type="Proteomes" id="UP000318288"/>
    </source>
</evidence>